<organism evidence="1 2">
    <name type="scientific">Entomophthora muscae</name>
    <dbReference type="NCBI Taxonomy" id="34485"/>
    <lineage>
        <taxon>Eukaryota</taxon>
        <taxon>Fungi</taxon>
        <taxon>Fungi incertae sedis</taxon>
        <taxon>Zoopagomycota</taxon>
        <taxon>Entomophthoromycotina</taxon>
        <taxon>Entomophthoromycetes</taxon>
        <taxon>Entomophthorales</taxon>
        <taxon>Entomophthoraceae</taxon>
        <taxon>Entomophthora</taxon>
    </lineage>
</organism>
<sequence>MEILNSGLAVRGTVGFEVLLQSLVSGFLQCIQKFTQGFKVHHLQQAQLVDGIRFMFGKAEFSLGLPIGPGGNLNILMPDTGFPQEKTADLMEAVLVGELELLSIILESIQPSSIPILLEARKLLSNQELRQGVTKKRGRGRDSKGGGSRSPSRRFNSRNGGRGSRHCNKQQDTGNNTKTAIQVW</sequence>
<evidence type="ECO:0000313" key="1">
    <source>
        <dbReference type="EMBL" id="KAJ9052044.1"/>
    </source>
</evidence>
<accession>A0ACC2RPM8</accession>
<dbReference type="EMBL" id="QTSX02006843">
    <property type="protein sequence ID" value="KAJ9052044.1"/>
    <property type="molecule type" value="Genomic_DNA"/>
</dbReference>
<dbReference type="Proteomes" id="UP001165960">
    <property type="component" value="Unassembled WGS sequence"/>
</dbReference>
<protein>
    <submittedName>
        <fullName evidence="1">Uncharacterized protein</fullName>
    </submittedName>
</protein>
<keyword evidence="2" id="KW-1185">Reference proteome</keyword>
<comment type="caution">
    <text evidence="1">The sequence shown here is derived from an EMBL/GenBank/DDBJ whole genome shotgun (WGS) entry which is preliminary data.</text>
</comment>
<evidence type="ECO:0000313" key="2">
    <source>
        <dbReference type="Proteomes" id="UP001165960"/>
    </source>
</evidence>
<name>A0ACC2RPM8_9FUNG</name>
<reference evidence="1" key="1">
    <citation type="submission" date="2022-04" db="EMBL/GenBank/DDBJ databases">
        <title>Genome of the entomopathogenic fungus Entomophthora muscae.</title>
        <authorList>
            <person name="Elya C."/>
            <person name="Lovett B.R."/>
            <person name="Lee E."/>
            <person name="Macias A.M."/>
            <person name="Hajek A.E."/>
            <person name="De Bivort B.L."/>
            <person name="Kasson M.T."/>
            <person name="De Fine Licht H.H."/>
            <person name="Stajich J.E."/>
        </authorList>
    </citation>
    <scope>NUCLEOTIDE SEQUENCE</scope>
    <source>
        <strain evidence="1">Berkeley</strain>
    </source>
</reference>
<gene>
    <name evidence="1" type="ORF">DSO57_1039771</name>
</gene>
<proteinExistence type="predicted"/>